<evidence type="ECO:0000256" key="5">
    <source>
        <dbReference type="ARBA" id="ARBA00022692"/>
    </source>
</evidence>
<keyword evidence="3" id="KW-0813">Transport</keyword>
<dbReference type="Pfam" id="PF02254">
    <property type="entry name" value="TrkA_N"/>
    <property type="match status" value="1"/>
</dbReference>
<feature type="transmembrane region" description="Helical" evidence="9">
    <location>
        <begin position="301"/>
        <end position="322"/>
    </location>
</feature>
<evidence type="ECO:0000256" key="8">
    <source>
        <dbReference type="ARBA" id="ARBA00023136"/>
    </source>
</evidence>
<name>A0ABU7J4D1_9GAMM</name>
<dbReference type="Gene3D" id="1.20.1530.20">
    <property type="match status" value="1"/>
</dbReference>
<dbReference type="Pfam" id="PF00999">
    <property type="entry name" value="Na_H_Exchanger"/>
    <property type="match status" value="1"/>
</dbReference>
<feature type="transmembrane region" description="Helical" evidence="9">
    <location>
        <begin position="270"/>
        <end position="294"/>
    </location>
</feature>
<evidence type="ECO:0000256" key="9">
    <source>
        <dbReference type="SAM" id="Phobius"/>
    </source>
</evidence>
<gene>
    <name evidence="12" type="ORF">QWY20_07825</name>
</gene>
<evidence type="ECO:0000259" key="11">
    <source>
        <dbReference type="Pfam" id="PF02254"/>
    </source>
</evidence>
<dbReference type="InterPro" id="IPR006153">
    <property type="entry name" value="Cation/H_exchanger_TM"/>
</dbReference>
<feature type="domain" description="RCK N-terminal" evidence="11">
    <location>
        <begin position="381"/>
        <end position="492"/>
    </location>
</feature>
<feature type="domain" description="Cation/H+ exchanger transmembrane" evidence="10">
    <location>
        <begin position="10"/>
        <end position="338"/>
    </location>
</feature>
<evidence type="ECO:0000256" key="3">
    <source>
        <dbReference type="ARBA" id="ARBA00022448"/>
    </source>
</evidence>
<dbReference type="PANTHER" id="PTHR42751:SF1">
    <property type="entry name" value="CATION_PROTON ANTIPORTER YBAL-RELATED"/>
    <property type="match status" value="1"/>
</dbReference>
<dbReference type="RefSeq" id="WP_330128505.1">
    <property type="nucleotide sequence ID" value="NZ_JAUHLI010000006.1"/>
</dbReference>
<keyword evidence="4" id="KW-0050">Antiport</keyword>
<dbReference type="EMBL" id="JAUHLI010000006">
    <property type="protein sequence ID" value="MEE2001358.1"/>
    <property type="molecule type" value="Genomic_DNA"/>
</dbReference>
<keyword evidence="5 9" id="KW-0812">Transmembrane</keyword>
<comment type="similarity">
    <text evidence="2">Belongs to the monovalent cation:proton antiporter 2 (CPA2) transporter (TC 2.A.37) family.</text>
</comment>
<evidence type="ECO:0000256" key="4">
    <source>
        <dbReference type="ARBA" id="ARBA00022449"/>
    </source>
</evidence>
<dbReference type="SUPFAM" id="SSF51735">
    <property type="entry name" value="NAD(P)-binding Rossmann-fold domains"/>
    <property type="match status" value="1"/>
</dbReference>
<feature type="transmembrane region" description="Helical" evidence="9">
    <location>
        <begin position="51"/>
        <end position="69"/>
    </location>
</feature>
<feature type="transmembrane region" description="Helical" evidence="9">
    <location>
        <begin position="142"/>
        <end position="164"/>
    </location>
</feature>
<feature type="transmembrane region" description="Helical" evidence="9">
    <location>
        <begin position="170"/>
        <end position="188"/>
    </location>
</feature>
<sequence length="513" mass="55860">MLEAIWIGFAFSLGLLVRTIGLPPLIGYLAAGFAITAVSDQIGLPSESSKILEHVAHLGVLLLLFTVGLKLDVRKIIKPEVIGGGLIHFAISCLLMAPALYLLLDISLYTALMLAIALAFSSTVLAAKVLETKRELRAFHGRVAIGILIVQDLIALVVISLAAGTLPSPWALLVFAIPLLRPVLYRLLDASGHDELLLLFGLLLALVIGGYGFELVGLSGELGALVFGAMLSKHKRAVELSESLWSIKEFFLVGFFLQIGMGGLPDQQAWLFAVVMVLLLPLKAILFFFLLIFFKLRARSAFLSGLSLGNYSEFGLIVASVVLPQWLIPLALTVALSFVVSAPLNRIAHPLYERLCRRLLPFERNIRHPDEQPVDLGDAEILIMGMGRTGTAAYQHLNSHYRLIAMDSDPSKVEKQKENGINIFFADAEDQVFWQGLNCQNIKAVILSMNDAEAKMIAASKLRQYGFSGVIVSHSMHEDQAEKIRAAGADETYLTMSEAGVGLASHVAERLKA</sequence>
<dbReference type="Proteomes" id="UP001336314">
    <property type="component" value="Unassembled WGS sequence"/>
</dbReference>
<keyword evidence="7" id="KW-0406">Ion transport</keyword>
<evidence type="ECO:0000313" key="13">
    <source>
        <dbReference type="Proteomes" id="UP001336314"/>
    </source>
</evidence>
<keyword evidence="13" id="KW-1185">Reference proteome</keyword>
<feature type="transmembrane region" description="Helical" evidence="9">
    <location>
        <begin position="328"/>
        <end position="348"/>
    </location>
</feature>
<proteinExistence type="inferred from homology"/>
<evidence type="ECO:0000256" key="1">
    <source>
        <dbReference type="ARBA" id="ARBA00004141"/>
    </source>
</evidence>
<evidence type="ECO:0000256" key="2">
    <source>
        <dbReference type="ARBA" id="ARBA00005551"/>
    </source>
</evidence>
<dbReference type="Gene3D" id="3.40.50.720">
    <property type="entry name" value="NAD(P)-binding Rossmann-like Domain"/>
    <property type="match status" value="1"/>
</dbReference>
<comment type="subcellular location">
    <subcellularLocation>
        <location evidence="1">Membrane</location>
        <topology evidence="1">Multi-pass membrane protein</topology>
    </subcellularLocation>
</comment>
<keyword evidence="8 9" id="KW-0472">Membrane</keyword>
<evidence type="ECO:0000256" key="7">
    <source>
        <dbReference type="ARBA" id="ARBA00023065"/>
    </source>
</evidence>
<protein>
    <submittedName>
        <fullName evidence="12">Cation:proton antiporter</fullName>
    </submittedName>
</protein>
<organism evidence="12 13">
    <name type="scientific">Alkalimonas cellulosilytica</name>
    <dbReference type="NCBI Taxonomy" id="3058395"/>
    <lineage>
        <taxon>Bacteria</taxon>
        <taxon>Pseudomonadati</taxon>
        <taxon>Pseudomonadota</taxon>
        <taxon>Gammaproteobacteria</taxon>
        <taxon>Alkalimonas</taxon>
    </lineage>
</organism>
<keyword evidence="6 9" id="KW-1133">Transmembrane helix</keyword>
<dbReference type="InterPro" id="IPR003148">
    <property type="entry name" value="RCK_N"/>
</dbReference>
<feature type="transmembrane region" description="Helical" evidence="9">
    <location>
        <begin position="81"/>
        <end position="103"/>
    </location>
</feature>
<comment type="caution">
    <text evidence="12">The sequence shown here is derived from an EMBL/GenBank/DDBJ whole genome shotgun (WGS) entry which is preliminary data.</text>
</comment>
<reference evidence="12 13" key="1">
    <citation type="submission" date="2023-07" db="EMBL/GenBank/DDBJ databases">
        <title>Alkalimonas sp., MEB108 novel, alkaliphilic bacterium isolated from Lonar Lake, India.</title>
        <authorList>
            <person name="Joshi A."/>
            <person name="Thite S."/>
        </authorList>
    </citation>
    <scope>NUCLEOTIDE SEQUENCE [LARGE SCALE GENOMIC DNA]</scope>
    <source>
        <strain evidence="12 13">MEB108</strain>
    </source>
</reference>
<dbReference type="InterPro" id="IPR038770">
    <property type="entry name" value="Na+/solute_symporter_sf"/>
</dbReference>
<dbReference type="InterPro" id="IPR036291">
    <property type="entry name" value="NAD(P)-bd_dom_sf"/>
</dbReference>
<dbReference type="PANTHER" id="PTHR42751">
    <property type="entry name" value="SODIUM/HYDROGEN EXCHANGER FAMILY/TRKA DOMAIN PROTEIN"/>
    <property type="match status" value="1"/>
</dbReference>
<evidence type="ECO:0000313" key="12">
    <source>
        <dbReference type="EMBL" id="MEE2001358.1"/>
    </source>
</evidence>
<evidence type="ECO:0000256" key="6">
    <source>
        <dbReference type="ARBA" id="ARBA00022989"/>
    </source>
</evidence>
<feature type="transmembrane region" description="Helical" evidence="9">
    <location>
        <begin position="109"/>
        <end position="130"/>
    </location>
</feature>
<feature type="transmembrane region" description="Helical" evidence="9">
    <location>
        <begin position="7"/>
        <end position="31"/>
    </location>
</feature>
<evidence type="ECO:0000259" key="10">
    <source>
        <dbReference type="Pfam" id="PF00999"/>
    </source>
</evidence>
<feature type="transmembrane region" description="Helical" evidence="9">
    <location>
        <begin position="195"/>
        <end position="213"/>
    </location>
</feature>
<accession>A0ABU7J4D1</accession>